<evidence type="ECO:0000256" key="1">
    <source>
        <dbReference type="SAM" id="MobiDB-lite"/>
    </source>
</evidence>
<evidence type="ECO:0000313" key="3">
    <source>
        <dbReference type="Proteomes" id="UP000291106"/>
    </source>
</evidence>
<feature type="compositionally biased region" description="Acidic residues" evidence="1">
    <location>
        <begin position="68"/>
        <end position="78"/>
    </location>
</feature>
<reference evidence="2 3" key="1">
    <citation type="submission" date="2019-02" db="EMBL/GenBank/DDBJ databases">
        <title>Shewanella sp. D4-2 isolated from Dokdo Island.</title>
        <authorList>
            <person name="Baek K."/>
        </authorList>
    </citation>
    <scope>NUCLEOTIDE SEQUENCE [LARGE SCALE GENOMIC DNA]</scope>
    <source>
        <strain evidence="2 3">D4-2</strain>
    </source>
</reference>
<proteinExistence type="predicted"/>
<keyword evidence="3" id="KW-1185">Reference proteome</keyword>
<dbReference type="AlphaFoldDB" id="A0A411PER2"/>
<name>A0A411PER2_9GAMM</name>
<gene>
    <name evidence="2" type="ORF">EXU30_04675</name>
</gene>
<accession>A0A411PER2</accession>
<dbReference type="Proteomes" id="UP000291106">
    <property type="component" value="Chromosome"/>
</dbReference>
<feature type="region of interest" description="Disordered" evidence="1">
    <location>
        <begin position="63"/>
        <end position="87"/>
    </location>
</feature>
<protein>
    <submittedName>
        <fullName evidence="2">Uncharacterized protein</fullName>
    </submittedName>
</protein>
<dbReference type="RefSeq" id="WP_130598049.1">
    <property type="nucleotide sequence ID" value="NZ_CP036200.1"/>
</dbReference>
<evidence type="ECO:0000313" key="2">
    <source>
        <dbReference type="EMBL" id="QBF82076.1"/>
    </source>
</evidence>
<dbReference type="EMBL" id="CP036200">
    <property type="protein sequence ID" value="QBF82076.1"/>
    <property type="molecule type" value="Genomic_DNA"/>
</dbReference>
<dbReference type="KEGG" id="smai:EXU30_04675"/>
<sequence length="87" mass="9737">MSNIIQLLERMGQDAQLQDAQQLAQEIAQAEISAEQKQALVNQDAQALHKELDVCPDVVCLMVPDKPDEPDEDNDDKPDEVQLKRLA</sequence>
<organism evidence="2 3">
    <name type="scientific">Shewanella maritima</name>
    <dbReference type="NCBI Taxonomy" id="2520507"/>
    <lineage>
        <taxon>Bacteria</taxon>
        <taxon>Pseudomonadati</taxon>
        <taxon>Pseudomonadota</taxon>
        <taxon>Gammaproteobacteria</taxon>
        <taxon>Alteromonadales</taxon>
        <taxon>Shewanellaceae</taxon>
        <taxon>Shewanella</taxon>
    </lineage>
</organism>